<dbReference type="EMBL" id="JAAMPC010000002">
    <property type="protein sequence ID" value="KAG2327600.1"/>
    <property type="molecule type" value="Genomic_DNA"/>
</dbReference>
<keyword evidence="3" id="KW-0833">Ubl conjugation pathway</keyword>
<evidence type="ECO:0008006" key="10">
    <source>
        <dbReference type="Google" id="ProtNLM"/>
    </source>
</evidence>
<dbReference type="SMART" id="SM00225">
    <property type="entry name" value="BTB"/>
    <property type="match status" value="1"/>
</dbReference>
<name>A0A8X7WEU4_BRACI</name>
<keyword evidence="9" id="KW-1185">Reference proteome</keyword>
<comment type="caution">
    <text evidence="8">The sequence shown here is derived from an EMBL/GenBank/DDBJ whole genome shotgun (WGS) entry which is preliminary data.</text>
</comment>
<protein>
    <recommendedName>
        <fullName evidence="10">Root phototropism protein 2</fullName>
    </recommendedName>
</protein>
<comment type="pathway">
    <text evidence="1">Protein modification; protein ubiquitination.</text>
</comment>
<evidence type="ECO:0000256" key="1">
    <source>
        <dbReference type="ARBA" id="ARBA00004906"/>
    </source>
</evidence>
<dbReference type="SUPFAM" id="SSF54695">
    <property type="entry name" value="POZ domain"/>
    <property type="match status" value="1"/>
</dbReference>
<dbReference type="Pfam" id="PF00651">
    <property type="entry name" value="BTB"/>
    <property type="match status" value="1"/>
</dbReference>
<dbReference type="FunFam" id="3.30.710.10:FF:000168">
    <property type="entry name" value="BTB/POZ domain-containing protein At1g03010"/>
    <property type="match status" value="1"/>
</dbReference>
<evidence type="ECO:0000313" key="9">
    <source>
        <dbReference type="Proteomes" id="UP000886595"/>
    </source>
</evidence>
<dbReference type="OrthoDB" id="624345at2759"/>
<evidence type="ECO:0000256" key="3">
    <source>
        <dbReference type="ARBA" id="ARBA00022786"/>
    </source>
</evidence>
<dbReference type="InterPro" id="IPR011333">
    <property type="entry name" value="SKP1/BTB/POZ_sf"/>
</dbReference>
<feature type="region of interest" description="Disordered" evidence="5">
    <location>
        <begin position="524"/>
        <end position="545"/>
    </location>
</feature>
<organism evidence="8 9">
    <name type="scientific">Brassica carinata</name>
    <name type="common">Ethiopian mustard</name>
    <name type="synonym">Abyssinian cabbage</name>
    <dbReference type="NCBI Taxonomy" id="52824"/>
    <lineage>
        <taxon>Eukaryota</taxon>
        <taxon>Viridiplantae</taxon>
        <taxon>Streptophyta</taxon>
        <taxon>Embryophyta</taxon>
        <taxon>Tracheophyta</taxon>
        <taxon>Spermatophyta</taxon>
        <taxon>Magnoliopsida</taxon>
        <taxon>eudicotyledons</taxon>
        <taxon>Gunneridae</taxon>
        <taxon>Pentapetalae</taxon>
        <taxon>rosids</taxon>
        <taxon>malvids</taxon>
        <taxon>Brassicales</taxon>
        <taxon>Brassicaceae</taxon>
        <taxon>Brassiceae</taxon>
        <taxon>Brassica</taxon>
    </lineage>
</organism>
<dbReference type="PANTHER" id="PTHR32370">
    <property type="entry name" value="OS12G0117600 PROTEIN"/>
    <property type="match status" value="1"/>
</dbReference>
<accession>A0A8X7WEU4</accession>
<feature type="compositionally biased region" description="Low complexity" evidence="5">
    <location>
        <begin position="530"/>
        <end position="545"/>
    </location>
</feature>
<dbReference type="InterPro" id="IPR043454">
    <property type="entry name" value="NPH3/RPT2-like"/>
</dbReference>
<evidence type="ECO:0000256" key="2">
    <source>
        <dbReference type="ARBA" id="ARBA00022553"/>
    </source>
</evidence>
<dbReference type="Pfam" id="PF03000">
    <property type="entry name" value="NPH3"/>
    <property type="match status" value="1"/>
</dbReference>
<proteinExistence type="inferred from homology"/>
<evidence type="ECO:0000256" key="4">
    <source>
        <dbReference type="PROSITE-ProRule" id="PRU00982"/>
    </source>
</evidence>
<evidence type="ECO:0000256" key="5">
    <source>
        <dbReference type="SAM" id="MobiDB-lite"/>
    </source>
</evidence>
<reference evidence="8 9" key="1">
    <citation type="submission" date="2020-02" db="EMBL/GenBank/DDBJ databases">
        <authorList>
            <person name="Ma Q."/>
            <person name="Huang Y."/>
            <person name="Song X."/>
            <person name="Pei D."/>
        </authorList>
    </citation>
    <scope>NUCLEOTIDE SEQUENCE [LARGE SCALE GENOMIC DNA]</scope>
    <source>
        <strain evidence="8">Sxm20200214</strain>
        <tissue evidence="8">Leaf</tissue>
    </source>
</reference>
<gene>
    <name evidence="8" type="ORF">Bca52824_010328</name>
</gene>
<evidence type="ECO:0000313" key="8">
    <source>
        <dbReference type="EMBL" id="KAG2327600.1"/>
    </source>
</evidence>
<comment type="similarity">
    <text evidence="4">Belongs to the NPH3 family.</text>
</comment>
<dbReference type="PROSITE" id="PS50097">
    <property type="entry name" value="BTB"/>
    <property type="match status" value="1"/>
</dbReference>
<dbReference type="Proteomes" id="UP000886595">
    <property type="component" value="Unassembled WGS sequence"/>
</dbReference>
<dbReference type="AlphaFoldDB" id="A0A8X7WEU4"/>
<dbReference type="PROSITE" id="PS51649">
    <property type="entry name" value="NPH3"/>
    <property type="match status" value="1"/>
</dbReference>
<dbReference type="InterPro" id="IPR027356">
    <property type="entry name" value="NPH3_dom"/>
</dbReference>
<evidence type="ECO:0000259" key="6">
    <source>
        <dbReference type="PROSITE" id="PS50097"/>
    </source>
</evidence>
<feature type="domain" description="BTB" evidence="6">
    <location>
        <begin position="32"/>
        <end position="100"/>
    </location>
</feature>
<dbReference type="Gene3D" id="3.30.710.10">
    <property type="entry name" value="Potassium Channel Kv1.1, Chain A"/>
    <property type="match status" value="1"/>
</dbReference>
<sequence length="592" mass="65476">MATEANNPINMNSMSSSLQRTGQWVFSQDIPTDVVVEVGEANFSLHKFMLVAKSNYIRKLIMESKDSDVTRIDLSDIPGGPEMFEKAAKFCYGVNFEITVQNVAALHCAAEFLQMTDKYCDNNLAGRTQDFLSQVALSSLSGAVVVLKSCEILLPISRDLGIVRRCVDVVGAKACNEAMFPCRTPPNWWTEELCILDVDFFTDVVSSMKQRGLKPSSLASAIITYTERSLRDLVRDHSGRGVKFSDPENNDSEERSQQRDLVESIVSLLPSDKGLFPINFLCSLLRCAVFLDASLASKNELEKRISVVLEHVTVDDLLIPSFTYDGERLLDLDSVRRIISVFVEKEKNVGVFNGGDFNKGLCSASLQRVARTVDSYLAEIATYGELTISKFNAIANLVPKSGRKSDDDLYRAIDIFLKAHPNLDEIEREKVCSSMDPLKLSYEARLHASQNKRLPVNIVLHALYYDQLKLRSGVEDKEGTVVVVPEAVAARGQVKADASLAKENEALRSELMKMKMYVSDLQKNGGGAAGASSSNAVPSNKKSSKSTFFSSVSKKLGKLNPFRHGSKDTSNIDEDLAGVDITKPRRRRFSIS</sequence>
<dbReference type="InterPro" id="IPR000210">
    <property type="entry name" value="BTB/POZ_dom"/>
</dbReference>
<evidence type="ECO:0000259" key="7">
    <source>
        <dbReference type="PROSITE" id="PS51649"/>
    </source>
</evidence>
<keyword evidence="2" id="KW-0597">Phosphoprotein</keyword>
<feature type="domain" description="NPH3" evidence="7">
    <location>
        <begin position="187"/>
        <end position="469"/>
    </location>
</feature>